<dbReference type="Pfam" id="PF00873">
    <property type="entry name" value="ACR_tran"/>
    <property type="match status" value="1"/>
</dbReference>
<dbReference type="PANTHER" id="PTHR32063">
    <property type="match status" value="1"/>
</dbReference>
<sequence>MIRYFVQHPTAANLLMAGLMIIGLLNIPSLLIETFPQIPFKEVSIKVTFPGAAAGDVERAVCHRIEDALEGIENIDELRCISQENLAQATIRMSGDADIDQLMLDVTQEIQAISDFPDGVKDPVIEKVGRQSRATSVVITGIDDKVQLKNYAESVKDRMQSFGGIHQVTVAGFSERQIRIEVRDAAARQLGLTLPEIASALSRQNINVPAGEIFTENGSILLRFADERFEIDAYSSIIVTSSPQGGQIRLGDIATITDMFETEEIETRLNGRLAAVLDVSKSRADDLIKVVDRVKAFVREEQLHAAPGVELTIINDGSLALKDRLRMLTVNSLQGLMLVVVVMGVFFGWRQAFWIGMGLPVSFLGALAFMAILGITINMLSMVALLVVVGIMMDDAIVISENIATKRLQGLSPREAAIQGTRQVAPGVASSFLTTAAIFGSLAFLSGDLGDLLSVIPIVMLLVLAISLLEAFLILPNHLSHGAPALEASRVTRRAEAFIRWLFDNAIGPCTLWSVRNRYFSVGLCLMLFLGTLALLAGGAIKFQAFPNVEGNQIEARIELPASATLKETRRVTAEVVSALRRMDATLVPSEPDTSSLLRNVLVRFSENSDTGTKGAHLATVSVDLVEGAARNASNEQILTAWRQEVPDTLDVRRIVITESALGPAGRAIELRLSHADIHLLDQASGELQAWLKSYDGVYNISDDLALGKPELAISLRESAGAVGLDGQAIADQLAGAFNGIVADEVQIGPERLEVDLRLAIADRDSFGDLESFTVKTPAGDRVPLGSVVTTNSERGFARVNRIDRLSSVTVTGDVLLGVANANEIVKDTETRFIPTLLESYPGLRALTAGQNSKSIETLGSMGSTIGMGFVIVFILLSFQFRSYAEPVVVMSLIPFALSGAVLGHLLLGIDFSLPSMLGFISLSGIVVNDSILLVQFIKNEHSPELDSVADIAHLGVKARFRAIFLTSLTTTAGMLPLLFETSPQAQVLVPLVTSIAFGLIATTLLIVFIVPAFYTILDDLGFTSLAAERKKRTPPQAPS</sequence>
<feature type="transmembrane region" description="Helical" evidence="1">
    <location>
        <begin position="328"/>
        <end position="349"/>
    </location>
</feature>
<dbReference type="GO" id="GO:0005886">
    <property type="term" value="C:plasma membrane"/>
    <property type="evidence" value="ECO:0007669"/>
    <property type="project" value="TreeGrafter"/>
</dbReference>
<dbReference type="eggNOG" id="COG0841">
    <property type="taxonomic scope" value="Bacteria"/>
</dbReference>
<dbReference type="EMBL" id="AAUW01000027">
    <property type="protein sequence ID" value="EAV40743.1"/>
    <property type="molecule type" value="Genomic_DNA"/>
</dbReference>
<dbReference type="SUPFAM" id="SSF82693">
    <property type="entry name" value="Multidrug efflux transporter AcrB pore domain, PN1, PN2, PC1 and PC2 subdomains"/>
    <property type="match status" value="2"/>
</dbReference>
<feature type="transmembrane region" description="Helical" evidence="1">
    <location>
        <begin position="916"/>
        <end position="938"/>
    </location>
</feature>
<feature type="transmembrane region" description="Helical" evidence="1">
    <location>
        <begin position="519"/>
        <end position="541"/>
    </location>
</feature>
<dbReference type="GO" id="GO:0042910">
    <property type="term" value="F:xenobiotic transmembrane transporter activity"/>
    <property type="evidence" value="ECO:0007669"/>
    <property type="project" value="TreeGrafter"/>
</dbReference>
<dbReference type="Gene3D" id="3.30.70.1430">
    <property type="entry name" value="Multidrug efflux transporter AcrB pore domain"/>
    <property type="match status" value="2"/>
</dbReference>
<feature type="transmembrane region" description="Helical" evidence="1">
    <location>
        <begin position="452"/>
        <end position="475"/>
    </location>
</feature>
<feature type="transmembrane region" description="Helical" evidence="1">
    <location>
        <begin position="12"/>
        <end position="32"/>
    </location>
</feature>
<name>A0P2U0_ROSAI</name>
<evidence type="ECO:0000313" key="3">
    <source>
        <dbReference type="Proteomes" id="UP000004848"/>
    </source>
</evidence>
<feature type="transmembrane region" description="Helical" evidence="1">
    <location>
        <begin position="888"/>
        <end position="910"/>
    </location>
</feature>
<feature type="transmembrane region" description="Helical" evidence="1">
    <location>
        <begin position="992"/>
        <end position="1018"/>
    </location>
</feature>
<dbReference type="InterPro" id="IPR001036">
    <property type="entry name" value="Acrflvin-R"/>
</dbReference>
<dbReference type="PRINTS" id="PR00702">
    <property type="entry name" value="ACRIFLAVINRP"/>
</dbReference>
<dbReference type="Proteomes" id="UP000004848">
    <property type="component" value="Unassembled WGS sequence"/>
</dbReference>
<dbReference type="GeneID" id="68849689"/>
<dbReference type="Gene3D" id="3.30.70.1320">
    <property type="entry name" value="Multidrug efflux transporter AcrB pore domain like"/>
    <property type="match status" value="1"/>
</dbReference>
<dbReference type="SUPFAM" id="SSF82714">
    <property type="entry name" value="Multidrug efflux transporter AcrB TolC docking domain, DN and DC subdomains"/>
    <property type="match status" value="2"/>
</dbReference>
<keyword evidence="1" id="KW-1133">Transmembrane helix</keyword>
<protein>
    <submittedName>
        <fullName evidence="2">Acriflavin resistance plasma membrane protein</fullName>
    </submittedName>
</protein>
<dbReference type="PANTHER" id="PTHR32063:SF33">
    <property type="entry name" value="RND SUPERFAMILY EFFLUX PUMP PERMEASE COMPONENT"/>
    <property type="match status" value="1"/>
</dbReference>
<dbReference type="Gene3D" id="3.30.2090.10">
    <property type="entry name" value="Multidrug efflux transporter AcrB TolC docking domain, DN and DC subdomains"/>
    <property type="match status" value="2"/>
</dbReference>
<feature type="transmembrane region" description="Helical" evidence="1">
    <location>
        <begin position="859"/>
        <end position="881"/>
    </location>
</feature>
<keyword evidence="1" id="KW-0812">Transmembrane</keyword>
<reference evidence="2 3" key="1">
    <citation type="submission" date="2006-05" db="EMBL/GenBank/DDBJ databases">
        <authorList>
            <person name="King G."/>
            <person name="Ferriera S."/>
            <person name="Johnson J."/>
            <person name="Kravitz S."/>
            <person name="Beeson K."/>
            <person name="Sutton G."/>
            <person name="Rogers Y.-H."/>
            <person name="Friedman R."/>
            <person name="Frazier M."/>
            <person name="Venter J.C."/>
        </authorList>
    </citation>
    <scope>NUCLEOTIDE SEQUENCE [LARGE SCALE GENOMIC DNA]</scope>
    <source>
        <strain evidence="3">ATCC 25650 / DSM 13394 / JCM 20685 / NBRC 16684 / NCIMB 2208 / IAM 12614 / B1</strain>
    </source>
</reference>
<feature type="transmembrane region" description="Helical" evidence="1">
    <location>
        <begin position="361"/>
        <end position="389"/>
    </location>
</feature>
<dbReference type="AlphaFoldDB" id="A0P2U0"/>
<comment type="caution">
    <text evidence="2">The sequence shown here is derived from an EMBL/GenBank/DDBJ whole genome shotgun (WGS) entry which is preliminary data.</text>
</comment>
<organism evidence="2 3">
    <name type="scientific">Roseibium aggregatum (strain ATCC 25650 / DSM 13394 / JCM 20685 / NBRC 16684 / NCIMB 2208 / IAM 12614 / B1)</name>
    <name type="common">Stappia aggregata</name>
    <dbReference type="NCBI Taxonomy" id="384765"/>
    <lineage>
        <taxon>Bacteria</taxon>
        <taxon>Pseudomonadati</taxon>
        <taxon>Pseudomonadota</taxon>
        <taxon>Alphaproteobacteria</taxon>
        <taxon>Hyphomicrobiales</taxon>
        <taxon>Stappiaceae</taxon>
        <taxon>Roseibium</taxon>
    </lineage>
</organism>
<proteinExistence type="predicted"/>
<keyword evidence="1" id="KW-0472">Membrane</keyword>
<feature type="transmembrane region" description="Helical" evidence="1">
    <location>
        <begin position="959"/>
        <end position="980"/>
    </location>
</feature>
<dbReference type="OrthoDB" id="174266at2"/>
<evidence type="ECO:0000313" key="2">
    <source>
        <dbReference type="EMBL" id="EAV40743.1"/>
    </source>
</evidence>
<gene>
    <name evidence="2" type="ORF">SIAM614_00837</name>
</gene>
<evidence type="ECO:0000256" key="1">
    <source>
        <dbReference type="SAM" id="Phobius"/>
    </source>
</evidence>
<dbReference type="Gene3D" id="3.30.70.1440">
    <property type="entry name" value="Multidrug efflux transporter AcrB pore domain"/>
    <property type="match status" value="1"/>
</dbReference>
<dbReference type="InterPro" id="IPR027463">
    <property type="entry name" value="AcrB_DN_DC_subdom"/>
</dbReference>
<dbReference type="SUPFAM" id="SSF82866">
    <property type="entry name" value="Multidrug efflux transporter AcrB transmembrane domain"/>
    <property type="match status" value="2"/>
</dbReference>
<accession>A0P2U0</accession>
<dbReference type="RefSeq" id="WP_006939740.1">
    <property type="nucleotide sequence ID" value="NZ_AAUW01000027.1"/>
</dbReference>
<dbReference type="Gene3D" id="1.20.1640.10">
    <property type="entry name" value="Multidrug efflux transporter AcrB transmembrane domain"/>
    <property type="match status" value="2"/>
</dbReference>
<feature type="transmembrane region" description="Helical" evidence="1">
    <location>
        <begin position="424"/>
        <end position="446"/>
    </location>
</feature>